<feature type="transmembrane region" description="Helical" evidence="8">
    <location>
        <begin position="337"/>
        <end position="354"/>
    </location>
</feature>
<protein>
    <submittedName>
        <fullName evidence="9">Uncharacterized protein</fullName>
    </submittedName>
</protein>
<reference evidence="9 10" key="1">
    <citation type="journal article" date="2015" name="Nature">
        <title>rRNA introns, odd ribosomes, and small enigmatic genomes across a large radiation of phyla.</title>
        <authorList>
            <person name="Brown C.T."/>
            <person name="Hug L.A."/>
            <person name="Thomas B.C."/>
            <person name="Sharon I."/>
            <person name="Castelle C.J."/>
            <person name="Singh A."/>
            <person name="Wilkins M.J."/>
            <person name="Williams K.H."/>
            <person name="Banfield J.F."/>
        </authorList>
    </citation>
    <scope>NUCLEOTIDE SEQUENCE [LARGE SCALE GENOMIC DNA]</scope>
</reference>
<evidence type="ECO:0000313" key="10">
    <source>
        <dbReference type="Proteomes" id="UP000034096"/>
    </source>
</evidence>
<dbReference type="STRING" id="1618583.US75_C0028G0013"/>
<feature type="transmembrane region" description="Helical" evidence="8">
    <location>
        <begin position="12"/>
        <end position="30"/>
    </location>
</feature>
<dbReference type="PANTHER" id="PTHR33908:SF11">
    <property type="entry name" value="MEMBRANE PROTEIN"/>
    <property type="match status" value="1"/>
</dbReference>
<feature type="transmembrane region" description="Helical" evidence="8">
    <location>
        <begin position="143"/>
        <end position="161"/>
    </location>
</feature>
<dbReference type="GO" id="GO:0016763">
    <property type="term" value="F:pentosyltransferase activity"/>
    <property type="evidence" value="ECO:0007669"/>
    <property type="project" value="TreeGrafter"/>
</dbReference>
<evidence type="ECO:0000256" key="2">
    <source>
        <dbReference type="ARBA" id="ARBA00022475"/>
    </source>
</evidence>
<feature type="transmembrane region" description="Helical" evidence="8">
    <location>
        <begin position="237"/>
        <end position="257"/>
    </location>
</feature>
<evidence type="ECO:0000256" key="6">
    <source>
        <dbReference type="ARBA" id="ARBA00022989"/>
    </source>
</evidence>
<evidence type="ECO:0000256" key="7">
    <source>
        <dbReference type="ARBA" id="ARBA00023136"/>
    </source>
</evidence>
<dbReference type="EMBL" id="LBUE01000028">
    <property type="protein sequence ID" value="KKQ55222.1"/>
    <property type="molecule type" value="Genomic_DNA"/>
</dbReference>
<feature type="transmembrane region" description="Helical" evidence="8">
    <location>
        <begin position="207"/>
        <end position="225"/>
    </location>
</feature>
<accession>A0A0G0IKR6</accession>
<dbReference type="PANTHER" id="PTHR33908">
    <property type="entry name" value="MANNOSYLTRANSFERASE YKCB-RELATED"/>
    <property type="match status" value="1"/>
</dbReference>
<proteinExistence type="predicted"/>
<keyword evidence="6 8" id="KW-1133">Transmembrane helix</keyword>
<dbReference type="AlphaFoldDB" id="A0A0G0IKR6"/>
<sequence>MPGRIKKGLFKIILLAVIAIAFFLRIYNISENPPSLNWDEVSLGYNAYSILDSGKDEWGKTLPVIFQAYGDYKLPGYIYILVPFIKLFGLNEFSVRLPSVLAGTISILLTYLIVSKLFINQLLSSGGKKPDTNYDSPITNHQSLALLSSLLVAIEPWSFFLSRPAVEANLALCFFLAGFYFFLRFLHNPYFIIHSSFFLGLSVWTYNSYRIFTPMFIVLLIVVFKKEFGRLFVNRKTIAYCLVPSAFFFLPMFFQLISGVGQERYKKVNIIDDGAIGQIVNLRNKYELDPFFERLIFNQPVYFTYNFSKNVISHFSYKFLFGQGGSNYQFSIPEFGILYKVNAVFLIIGIIYLLKVRNRISILLLGWWILGAIPSSLTREAPHVLRSITILPVPMIITSIGVVVVFKYLLDLPFVSRIPYHISLTRFLIIIYFLGLVISVCLYVTNYFTKYRSVYSWSWQYGYKEAVEYAKSNYQKFDKIIFTKKYGEPHEFVLFYTRLYPVNYFDSNNLIRYRQSDWFWVDRFDKFYFVNDWDIPRQEWQPFVLESGREEVDCRNIKCLLITSPGNVPKTWNLLETVGFPDGKIAFEIYEN</sequence>
<feature type="transmembrane region" description="Helical" evidence="8">
    <location>
        <begin position="427"/>
        <end position="448"/>
    </location>
</feature>
<comment type="subcellular location">
    <subcellularLocation>
        <location evidence="1">Cell membrane</location>
        <topology evidence="1">Multi-pass membrane protein</topology>
    </subcellularLocation>
</comment>
<gene>
    <name evidence="9" type="ORF">US75_C0028G0013</name>
</gene>
<feature type="transmembrane region" description="Helical" evidence="8">
    <location>
        <begin position="168"/>
        <end position="187"/>
    </location>
</feature>
<evidence type="ECO:0000313" key="9">
    <source>
        <dbReference type="EMBL" id="KKQ55222.1"/>
    </source>
</evidence>
<keyword evidence="3" id="KW-0328">Glycosyltransferase</keyword>
<dbReference type="GO" id="GO:0005886">
    <property type="term" value="C:plasma membrane"/>
    <property type="evidence" value="ECO:0007669"/>
    <property type="project" value="UniProtKB-SubCell"/>
</dbReference>
<dbReference type="InterPro" id="IPR050297">
    <property type="entry name" value="LipidA_mod_glycosyltrf_83"/>
</dbReference>
<keyword evidence="2" id="KW-1003">Cell membrane</keyword>
<dbReference type="Proteomes" id="UP000034096">
    <property type="component" value="Unassembled WGS sequence"/>
</dbReference>
<feature type="transmembrane region" description="Helical" evidence="8">
    <location>
        <begin position="384"/>
        <end position="406"/>
    </location>
</feature>
<feature type="transmembrane region" description="Helical" evidence="8">
    <location>
        <begin position="361"/>
        <end position="378"/>
    </location>
</feature>
<evidence type="ECO:0000256" key="3">
    <source>
        <dbReference type="ARBA" id="ARBA00022676"/>
    </source>
</evidence>
<organism evidence="9 10">
    <name type="scientific">Candidatus Woesebacteria bacterium GW2011_GWC1_38_13</name>
    <dbReference type="NCBI Taxonomy" id="1618583"/>
    <lineage>
        <taxon>Bacteria</taxon>
        <taxon>Candidatus Woeseibacteriota</taxon>
    </lineage>
</organism>
<dbReference type="GO" id="GO:0009103">
    <property type="term" value="P:lipopolysaccharide biosynthetic process"/>
    <property type="evidence" value="ECO:0007669"/>
    <property type="project" value="UniProtKB-ARBA"/>
</dbReference>
<keyword evidence="7 8" id="KW-0472">Membrane</keyword>
<comment type="caution">
    <text evidence="9">The sequence shown here is derived from an EMBL/GenBank/DDBJ whole genome shotgun (WGS) entry which is preliminary data.</text>
</comment>
<evidence type="ECO:0000256" key="4">
    <source>
        <dbReference type="ARBA" id="ARBA00022679"/>
    </source>
</evidence>
<evidence type="ECO:0000256" key="5">
    <source>
        <dbReference type="ARBA" id="ARBA00022692"/>
    </source>
</evidence>
<name>A0A0G0IKR6_9BACT</name>
<keyword evidence="4" id="KW-0808">Transferase</keyword>
<feature type="transmembrane region" description="Helical" evidence="8">
    <location>
        <begin position="100"/>
        <end position="123"/>
    </location>
</feature>
<evidence type="ECO:0000256" key="8">
    <source>
        <dbReference type="SAM" id="Phobius"/>
    </source>
</evidence>
<feature type="transmembrane region" description="Helical" evidence="8">
    <location>
        <begin position="76"/>
        <end position="93"/>
    </location>
</feature>
<keyword evidence="5 8" id="KW-0812">Transmembrane</keyword>
<evidence type="ECO:0000256" key="1">
    <source>
        <dbReference type="ARBA" id="ARBA00004651"/>
    </source>
</evidence>